<comment type="caution">
    <text evidence="1">The sequence shown here is derived from an EMBL/GenBank/DDBJ whole genome shotgun (WGS) entry which is preliminary data.</text>
</comment>
<dbReference type="EMBL" id="JAYMGO010000005">
    <property type="protein sequence ID" value="KAL1275095.1"/>
    <property type="molecule type" value="Genomic_DNA"/>
</dbReference>
<reference evidence="1 2" key="1">
    <citation type="submission" date="2023-09" db="EMBL/GenBank/DDBJ databases">
        <authorList>
            <person name="Wang M."/>
        </authorList>
    </citation>
    <scope>NUCLEOTIDE SEQUENCE [LARGE SCALE GENOMIC DNA]</scope>
    <source>
        <strain evidence="1">GT-2023</strain>
        <tissue evidence="1">Liver</tissue>
    </source>
</reference>
<proteinExistence type="predicted"/>
<organism evidence="1 2">
    <name type="scientific">Cirrhinus molitorella</name>
    <name type="common">mud carp</name>
    <dbReference type="NCBI Taxonomy" id="172907"/>
    <lineage>
        <taxon>Eukaryota</taxon>
        <taxon>Metazoa</taxon>
        <taxon>Chordata</taxon>
        <taxon>Craniata</taxon>
        <taxon>Vertebrata</taxon>
        <taxon>Euteleostomi</taxon>
        <taxon>Actinopterygii</taxon>
        <taxon>Neopterygii</taxon>
        <taxon>Teleostei</taxon>
        <taxon>Ostariophysi</taxon>
        <taxon>Cypriniformes</taxon>
        <taxon>Cyprinidae</taxon>
        <taxon>Labeoninae</taxon>
        <taxon>Labeonini</taxon>
        <taxon>Cirrhinus</taxon>
    </lineage>
</organism>
<accession>A0ABR3NEJ8</accession>
<sequence>MNTVNSHCIAESHRCKPAASYFPELTPLETNMQSSSERLLCGKHKQNLNRALCACVDVHAREYREERGREKVRENSLFWRRKGSECFSVKRPGPEVVPNVGLRLNSTR</sequence>
<name>A0ABR3NEJ8_9TELE</name>
<dbReference type="Proteomes" id="UP001558613">
    <property type="component" value="Unassembled WGS sequence"/>
</dbReference>
<keyword evidence="2" id="KW-1185">Reference proteome</keyword>
<evidence type="ECO:0000313" key="2">
    <source>
        <dbReference type="Proteomes" id="UP001558613"/>
    </source>
</evidence>
<protein>
    <submittedName>
        <fullName evidence="1">Uncharacterized protein</fullName>
    </submittedName>
</protein>
<evidence type="ECO:0000313" key="1">
    <source>
        <dbReference type="EMBL" id="KAL1275095.1"/>
    </source>
</evidence>
<gene>
    <name evidence="1" type="ORF">QQF64_027909</name>
</gene>